<name>A0A8B7PJ04_HYAAZ</name>
<dbReference type="AlphaFoldDB" id="A0A8B7PJ04"/>
<dbReference type="RefSeq" id="XP_018026153.1">
    <property type="nucleotide sequence ID" value="XM_018170664.2"/>
</dbReference>
<keyword evidence="2" id="KW-1185">Reference proteome</keyword>
<feature type="chain" id="PRO_5034827266" evidence="1">
    <location>
        <begin position="25"/>
        <end position="236"/>
    </location>
</feature>
<reference evidence="3" key="1">
    <citation type="submission" date="2025-08" db="UniProtKB">
        <authorList>
            <consortium name="RefSeq"/>
        </authorList>
    </citation>
    <scope>IDENTIFICATION</scope>
    <source>
        <tissue evidence="3">Whole organism</tissue>
    </source>
</reference>
<dbReference type="OMA" id="THIFAQN"/>
<dbReference type="KEGG" id="hazt:108681614"/>
<accession>A0A8B7PJ04</accession>
<gene>
    <name evidence="3" type="primary">LOC108681614</name>
</gene>
<protein>
    <submittedName>
        <fullName evidence="3">U-scoloptoxin(11)-Sm5a</fullName>
    </submittedName>
</protein>
<proteinExistence type="predicted"/>
<dbReference type="Proteomes" id="UP000694843">
    <property type="component" value="Unplaced"/>
</dbReference>
<organism evidence="2 3">
    <name type="scientific">Hyalella azteca</name>
    <name type="common">Amphipod</name>
    <dbReference type="NCBI Taxonomy" id="294128"/>
    <lineage>
        <taxon>Eukaryota</taxon>
        <taxon>Metazoa</taxon>
        <taxon>Ecdysozoa</taxon>
        <taxon>Arthropoda</taxon>
        <taxon>Crustacea</taxon>
        <taxon>Multicrustacea</taxon>
        <taxon>Malacostraca</taxon>
        <taxon>Eumalacostraca</taxon>
        <taxon>Peracarida</taxon>
        <taxon>Amphipoda</taxon>
        <taxon>Senticaudata</taxon>
        <taxon>Talitrida</taxon>
        <taxon>Talitroidea</taxon>
        <taxon>Hyalellidae</taxon>
        <taxon>Hyalella</taxon>
    </lineage>
</organism>
<evidence type="ECO:0000313" key="3">
    <source>
        <dbReference type="RefSeq" id="XP_018026153.1"/>
    </source>
</evidence>
<evidence type="ECO:0000256" key="1">
    <source>
        <dbReference type="SAM" id="SignalP"/>
    </source>
</evidence>
<dbReference type="OrthoDB" id="6489792at2759"/>
<evidence type="ECO:0000313" key="2">
    <source>
        <dbReference type="Proteomes" id="UP000694843"/>
    </source>
</evidence>
<keyword evidence="1" id="KW-0732">Signal</keyword>
<sequence length="236" mass="25466">MVRNSRVLVLVSFVVVAMVVVVTAVPASGSLSNNEVYDSIDESVEVPPDCARGAVCGLVEVNAFGVSSVPLCSCPRASAPCPLVWDQEDGRSVTVGPKQYKFCHQPNPLRVCGRSEKAYVSAFYLQPPSYQILSGSHRLICYCPASGHHLVPAHTQESFEDGMLVISSVHTCNQLPVCQSGSPCKEISVADSGSQVEVKCRCPRPLVCPTMSREVIPHSDNYNRGSGYSVHCHLLF</sequence>
<dbReference type="GeneID" id="108681614"/>
<dbReference type="Gene3D" id="2.20.20.160">
    <property type="match status" value="2"/>
</dbReference>
<feature type="signal peptide" evidence="1">
    <location>
        <begin position="1"/>
        <end position="24"/>
    </location>
</feature>